<protein>
    <submittedName>
        <fullName evidence="1">Uncharacterized protein</fullName>
    </submittedName>
</protein>
<proteinExistence type="predicted"/>
<dbReference type="EMBL" id="GDHC01003078">
    <property type="protein sequence ID" value="JAQ15551.1"/>
    <property type="molecule type" value="Transcribed_RNA"/>
</dbReference>
<reference evidence="1" key="1">
    <citation type="journal article" date="2016" name="Gigascience">
        <title>De novo construction of an expanded transcriptome assembly for the western tarnished plant bug, Lygus hesperus.</title>
        <authorList>
            <person name="Tassone E.E."/>
            <person name="Geib S.M."/>
            <person name="Hall B."/>
            <person name="Fabrick J.A."/>
            <person name="Brent C.S."/>
            <person name="Hull J.J."/>
        </authorList>
    </citation>
    <scope>NUCLEOTIDE SEQUENCE</scope>
</reference>
<evidence type="ECO:0000313" key="1">
    <source>
        <dbReference type="EMBL" id="JAQ15551.1"/>
    </source>
</evidence>
<organism evidence="1">
    <name type="scientific">Lygus hesperus</name>
    <name type="common">Western plant bug</name>
    <dbReference type="NCBI Taxonomy" id="30085"/>
    <lineage>
        <taxon>Eukaryota</taxon>
        <taxon>Metazoa</taxon>
        <taxon>Ecdysozoa</taxon>
        <taxon>Arthropoda</taxon>
        <taxon>Hexapoda</taxon>
        <taxon>Insecta</taxon>
        <taxon>Pterygota</taxon>
        <taxon>Neoptera</taxon>
        <taxon>Paraneoptera</taxon>
        <taxon>Hemiptera</taxon>
        <taxon>Heteroptera</taxon>
        <taxon>Panheteroptera</taxon>
        <taxon>Cimicomorpha</taxon>
        <taxon>Miridae</taxon>
        <taxon>Mirini</taxon>
        <taxon>Lygus</taxon>
    </lineage>
</organism>
<sequence>MHTKLFQSSSLHTITVTISVTVTLNQYDKHSTSLPPGLPNTCCIDLCNTAACICFYTHVMEITCLLQAATNCTTDGWDYHLCFMLLQTTVSHLHQCCVQP</sequence>
<accession>A0A146M701</accession>
<gene>
    <name evidence="1" type="ORF">g.96442</name>
</gene>
<name>A0A146M701_LYGHE</name>
<dbReference type="AlphaFoldDB" id="A0A146M701"/>